<keyword evidence="6" id="KW-0498">Mitosis</keyword>
<evidence type="ECO:0000256" key="10">
    <source>
        <dbReference type="SAM" id="Coils"/>
    </source>
</evidence>
<keyword evidence="5" id="KW-0493">Microtubule</keyword>
<proteinExistence type="inferred from homology"/>
<sequence>QVILWLKKIYGNQPIPEYEVNARTVDILYELAEHNEARDRDVSLLIENVKQRATEYEAKANYLQGLLIEGFGLSMSSLSSEGFSCLNALVNSAVILEMKDTSLTSFFCAINHMTAELYATKSENKKLEVELNNMSKKLTAALLLETRLKEDLKKSEEIIEIETDNADSQIYNLKFLEDKSKDMNLRIKAAEKQLAATGLDQSLTHEALVNMSE</sequence>
<evidence type="ECO:0000313" key="11">
    <source>
        <dbReference type="EMBL" id="NXW52546.1"/>
    </source>
</evidence>
<dbReference type="GO" id="GO:0070652">
    <property type="term" value="C:HAUS complex"/>
    <property type="evidence" value="ECO:0007669"/>
    <property type="project" value="InterPro"/>
</dbReference>
<comment type="similarity">
    <text evidence="2">Belongs to the HAUS1 family.</text>
</comment>
<evidence type="ECO:0000256" key="6">
    <source>
        <dbReference type="ARBA" id="ARBA00022776"/>
    </source>
</evidence>
<accession>A0A7L4CQV5</accession>
<protein>
    <submittedName>
        <fullName evidence="11">HAUS1 protein</fullName>
    </submittedName>
</protein>
<dbReference type="GO" id="GO:0007098">
    <property type="term" value="P:centrosome cycle"/>
    <property type="evidence" value="ECO:0007669"/>
    <property type="project" value="TreeGrafter"/>
</dbReference>
<dbReference type="GO" id="GO:0051225">
    <property type="term" value="P:spindle assembly"/>
    <property type="evidence" value="ECO:0007669"/>
    <property type="project" value="InterPro"/>
</dbReference>
<feature type="non-terminal residue" evidence="11">
    <location>
        <position position="213"/>
    </location>
</feature>
<keyword evidence="12" id="KW-1185">Reference proteome</keyword>
<dbReference type="GO" id="GO:0005829">
    <property type="term" value="C:cytosol"/>
    <property type="evidence" value="ECO:0007669"/>
    <property type="project" value="TreeGrafter"/>
</dbReference>
<evidence type="ECO:0000256" key="2">
    <source>
        <dbReference type="ARBA" id="ARBA00005479"/>
    </source>
</evidence>
<dbReference type="PRINTS" id="PR02087">
    <property type="entry name" value="HAUSAUGMINL1"/>
</dbReference>
<evidence type="ECO:0000313" key="12">
    <source>
        <dbReference type="Proteomes" id="UP000551823"/>
    </source>
</evidence>
<dbReference type="AlphaFoldDB" id="A0A7L4CQV5"/>
<name>A0A7L4CQV5_9AVES</name>
<dbReference type="PANTHER" id="PTHR31570:SF1">
    <property type="entry name" value="HAUS AUGMIN-LIKE COMPLEX SUBUNIT 1"/>
    <property type="match status" value="1"/>
</dbReference>
<organism evidence="11 12">
    <name type="scientific">Nyctiprogne leucopyga</name>
    <dbReference type="NCBI Taxonomy" id="382315"/>
    <lineage>
        <taxon>Eukaryota</taxon>
        <taxon>Metazoa</taxon>
        <taxon>Chordata</taxon>
        <taxon>Craniata</taxon>
        <taxon>Vertebrata</taxon>
        <taxon>Euteleostomi</taxon>
        <taxon>Archelosauria</taxon>
        <taxon>Archosauria</taxon>
        <taxon>Dinosauria</taxon>
        <taxon>Saurischia</taxon>
        <taxon>Theropoda</taxon>
        <taxon>Coelurosauria</taxon>
        <taxon>Aves</taxon>
        <taxon>Neognathae</taxon>
        <taxon>Neoaves</taxon>
        <taxon>Strisores</taxon>
        <taxon>Caprimulgiformes</taxon>
        <taxon>Caprimulgidae</taxon>
        <taxon>Chordeilinae</taxon>
        <taxon>Nyctiprogne</taxon>
    </lineage>
</organism>
<keyword evidence="3" id="KW-0963">Cytoplasm</keyword>
<reference evidence="11 12" key="1">
    <citation type="submission" date="2019-09" db="EMBL/GenBank/DDBJ databases">
        <title>Bird 10,000 Genomes (B10K) Project - Family phase.</title>
        <authorList>
            <person name="Zhang G."/>
        </authorList>
    </citation>
    <scope>NUCLEOTIDE SEQUENCE [LARGE SCALE GENOMIC DNA]</scope>
    <source>
        <strain evidence="11">B10K-DU-005-01</strain>
    </source>
</reference>
<evidence type="ECO:0000256" key="1">
    <source>
        <dbReference type="ARBA" id="ARBA00004186"/>
    </source>
</evidence>
<dbReference type="EMBL" id="VZZU01011021">
    <property type="protein sequence ID" value="NXW52546.1"/>
    <property type="molecule type" value="Genomic_DNA"/>
</dbReference>
<dbReference type="PANTHER" id="PTHR31570">
    <property type="entry name" value="HAUS AUGMIN-LIKE COMPLEX SUBUNIT 1"/>
    <property type="match status" value="1"/>
</dbReference>
<dbReference type="InterPro" id="IPR026243">
    <property type="entry name" value="HAUS1"/>
</dbReference>
<evidence type="ECO:0000256" key="5">
    <source>
        <dbReference type="ARBA" id="ARBA00022701"/>
    </source>
</evidence>
<evidence type="ECO:0000256" key="8">
    <source>
        <dbReference type="ARBA" id="ARBA00023212"/>
    </source>
</evidence>
<keyword evidence="8" id="KW-0206">Cytoskeleton</keyword>
<comment type="subcellular location">
    <subcellularLocation>
        <location evidence="1">Cytoplasm</location>
        <location evidence="1">Cytoskeleton</location>
        <location evidence="1">Spindle</location>
    </subcellularLocation>
</comment>
<gene>
    <name evidence="11" type="primary">Haus1</name>
    <name evidence="11" type="ORF">NYCLEU_R05667</name>
</gene>
<dbReference type="Proteomes" id="UP000551823">
    <property type="component" value="Unassembled WGS sequence"/>
</dbReference>
<dbReference type="GO" id="GO:0005819">
    <property type="term" value="C:spindle"/>
    <property type="evidence" value="ECO:0007669"/>
    <property type="project" value="UniProtKB-SubCell"/>
</dbReference>
<dbReference type="GO" id="GO:0005874">
    <property type="term" value="C:microtubule"/>
    <property type="evidence" value="ECO:0007669"/>
    <property type="project" value="UniProtKB-KW"/>
</dbReference>
<feature type="non-terminal residue" evidence="11">
    <location>
        <position position="1"/>
    </location>
</feature>
<evidence type="ECO:0000256" key="3">
    <source>
        <dbReference type="ARBA" id="ARBA00022490"/>
    </source>
</evidence>
<dbReference type="Pfam" id="PF25762">
    <property type="entry name" value="HAUS1"/>
    <property type="match status" value="1"/>
</dbReference>
<comment type="caution">
    <text evidence="11">The sequence shown here is derived from an EMBL/GenBank/DDBJ whole genome shotgun (WGS) entry which is preliminary data.</text>
</comment>
<evidence type="ECO:0000256" key="4">
    <source>
        <dbReference type="ARBA" id="ARBA00022618"/>
    </source>
</evidence>
<evidence type="ECO:0000256" key="9">
    <source>
        <dbReference type="ARBA" id="ARBA00023306"/>
    </source>
</evidence>
<keyword evidence="7 10" id="KW-0175">Coiled coil</keyword>
<dbReference type="GO" id="GO:0051301">
    <property type="term" value="P:cell division"/>
    <property type="evidence" value="ECO:0007669"/>
    <property type="project" value="UniProtKB-KW"/>
</dbReference>
<evidence type="ECO:0000256" key="7">
    <source>
        <dbReference type="ARBA" id="ARBA00023054"/>
    </source>
</evidence>
<keyword evidence="4" id="KW-0132">Cell division</keyword>
<feature type="coiled-coil region" evidence="10">
    <location>
        <begin position="117"/>
        <end position="144"/>
    </location>
</feature>
<keyword evidence="9" id="KW-0131">Cell cycle</keyword>